<feature type="transmembrane region" description="Helical" evidence="5">
    <location>
        <begin position="12"/>
        <end position="32"/>
    </location>
</feature>
<protein>
    <submittedName>
        <fullName evidence="6">Putative Quinate permease</fullName>
    </submittedName>
</protein>
<dbReference type="AlphaFoldDB" id="H0EPK0"/>
<evidence type="ECO:0000256" key="3">
    <source>
        <dbReference type="ARBA" id="ARBA00022989"/>
    </source>
</evidence>
<organism evidence="6 7">
    <name type="scientific">Glarea lozoyensis (strain ATCC 74030 / MF5533)</name>
    <dbReference type="NCBI Taxonomy" id="1104152"/>
    <lineage>
        <taxon>Eukaryota</taxon>
        <taxon>Fungi</taxon>
        <taxon>Dikarya</taxon>
        <taxon>Ascomycota</taxon>
        <taxon>Pezizomycotina</taxon>
        <taxon>Leotiomycetes</taxon>
        <taxon>Helotiales</taxon>
        <taxon>Helotiaceae</taxon>
        <taxon>Glarea</taxon>
    </lineage>
</organism>
<dbReference type="Pfam" id="PF00083">
    <property type="entry name" value="Sugar_tr"/>
    <property type="match status" value="1"/>
</dbReference>
<dbReference type="SUPFAM" id="SSF103473">
    <property type="entry name" value="MFS general substrate transporter"/>
    <property type="match status" value="1"/>
</dbReference>
<dbReference type="Gene3D" id="1.20.1250.20">
    <property type="entry name" value="MFS general substrate transporter like domains"/>
    <property type="match status" value="1"/>
</dbReference>
<evidence type="ECO:0000256" key="1">
    <source>
        <dbReference type="ARBA" id="ARBA00004141"/>
    </source>
</evidence>
<comment type="subcellular location">
    <subcellularLocation>
        <location evidence="1">Membrane</location>
        <topology evidence="1">Multi-pass membrane protein</topology>
    </subcellularLocation>
</comment>
<dbReference type="GO" id="GO:0005351">
    <property type="term" value="F:carbohydrate:proton symporter activity"/>
    <property type="evidence" value="ECO:0007669"/>
    <property type="project" value="TreeGrafter"/>
</dbReference>
<keyword evidence="4 5" id="KW-0472">Membrane</keyword>
<dbReference type="GO" id="GO:0016020">
    <property type="term" value="C:membrane"/>
    <property type="evidence" value="ECO:0007669"/>
    <property type="project" value="UniProtKB-SubCell"/>
</dbReference>
<evidence type="ECO:0000256" key="2">
    <source>
        <dbReference type="ARBA" id="ARBA00022692"/>
    </source>
</evidence>
<comment type="caution">
    <text evidence="6">The sequence shown here is derived from an EMBL/GenBank/DDBJ whole genome shotgun (WGS) entry which is preliminary data.</text>
</comment>
<sequence>MYWAVDKFGRVNLLICGSVVAAFAMWFIGAYIKICPPATSAHISAGGYAAATMIYVFAIAFCFSWAGIPWIYCSEIFPYV</sequence>
<dbReference type="InParanoid" id="H0EPK0"/>
<keyword evidence="3 5" id="KW-1133">Transmembrane helix</keyword>
<dbReference type="InterPro" id="IPR005828">
    <property type="entry name" value="MFS_sugar_transport-like"/>
</dbReference>
<dbReference type="Proteomes" id="UP000005446">
    <property type="component" value="Unassembled WGS sequence"/>
</dbReference>
<evidence type="ECO:0000256" key="5">
    <source>
        <dbReference type="SAM" id="Phobius"/>
    </source>
</evidence>
<gene>
    <name evidence="6" type="ORF">M7I_4581</name>
</gene>
<evidence type="ECO:0000313" key="7">
    <source>
        <dbReference type="Proteomes" id="UP000005446"/>
    </source>
</evidence>
<dbReference type="EMBL" id="AGUE01000112">
    <property type="protein sequence ID" value="EHK99568.1"/>
    <property type="molecule type" value="Genomic_DNA"/>
</dbReference>
<dbReference type="OrthoDB" id="508119at2759"/>
<dbReference type="PANTHER" id="PTHR48022">
    <property type="entry name" value="PLASTIDIC GLUCOSE TRANSPORTER 4"/>
    <property type="match status" value="1"/>
</dbReference>
<proteinExistence type="predicted"/>
<keyword evidence="7" id="KW-1185">Reference proteome</keyword>
<dbReference type="PANTHER" id="PTHR48022:SF34">
    <property type="entry name" value="MAJOR FACILITATOR SUPERFAMILY (MFS) PROFILE DOMAIN-CONTAINING PROTEIN-RELATED"/>
    <property type="match status" value="1"/>
</dbReference>
<dbReference type="InterPro" id="IPR036259">
    <property type="entry name" value="MFS_trans_sf"/>
</dbReference>
<accession>H0EPK0</accession>
<evidence type="ECO:0000256" key="4">
    <source>
        <dbReference type="ARBA" id="ARBA00023136"/>
    </source>
</evidence>
<reference evidence="6 7" key="1">
    <citation type="journal article" date="2012" name="Eukaryot. Cell">
        <title>Genome sequence of the fungus Glarea lozoyensis: the first genome sequence of a species from the Helotiaceae family.</title>
        <authorList>
            <person name="Youssar L."/>
            <person name="Gruening B.A."/>
            <person name="Erxleben A."/>
            <person name="Guenther S."/>
            <person name="Huettel W."/>
        </authorList>
    </citation>
    <scope>NUCLEOTIDE SEQUENCE [LARGE SCALE GENOMIC DNA]</scope>
    <source>
        <strain evidence="7">ATCC 74030 / MF5533</strain>
    </source>
</reference>
<keyword evidence="2 5" id="KW-0812">Transmembrane</keyword>
<dbReference type="HOGENOM" id="CLU_2764647_0_0_1"/>
<feature type="transmembrane region" description="Helical" evidence="5">
    <location>
        <begin position="52"/>
        <end position="73"/>
    </location>
</feature>
<name>H0EPK0_GLAL7</name>
<evidence type="ECO:0000313" key="6">
    <source>
        <dbReference type="EMBL" id="EHK99568.1"/>
    </source>
</evidence>
<dbReference type="InterPro" id="IPR050360">
    <property type="entry name" value="MFS_Sugar_Transporters"/>
</dbReference>